<dbReference type="RefSeq" id="WP_073122068.1">
    <property type="nucleotide sequence ID" value="NZ_BMEN01000005.1"/>
</dbReference>
<reference evidence="2" key="1">
    <citation type="submission" date="2016-11" db="EMBL/GenBank/DDBJ databases">
        <authorList>
            <person name="Varghese N."/>
            <person name="Submissions S."/>
        </authorList>
    </citation>
    <scope>NUCLEOTIDE SEQUENCE [LARGE SCALE GENOMIC DNA]</scope>
    <source>
        <strain evidence="2">DSM 100572</strain>
    </source>
</reference>
<dbReference type="STRING" id="1195760.SAMN05444281_2517"/>
<sequence>MNKTIIILPLDINTNKRELKTLKQILISSTGELVFSIPAHINHPLYNDIQKLQIKYIGRIIILPLYKEINTIQMSIHAHKSLLKETDVHYFANYTFKDLKNINIMYNNIDTINNNPQLKVVFCEKETTRKKSSYKKVIHKILNINIFDFNICKRVISKDIAEYIYEDCNLKNKYYFKIYFIKKLYILLGKENLPLSIY</sequence>
<accession>A0A1M5WMT0</accession>
<keyword evidence="2" id="KW-1185">Reference proteome</keyword>
<name>A0A1M5WMT0_9FLAO</name>
<organism evidence="1 2">
    <name type="scientific">Wenyingzhuangia marina</name>
    <dbReference type="NCBI Taxonomy" id="1195760"/>
    <lineage>
        <taxon>Bacteria</taxon>
        <taxon>Pseudomonadati</taxon>
        <taxon>Bacteroidota</taxon>
        <taxon>Flavobacteriia</taxon>
        <taxon>Flavobacteriales</taxon>
        <taxon>Flavobacteriaceae</taxon>
        <taxon>Wenyingzhuangia</taxon>
    </lineage>
</organism>
<evidence type="ECO:0000313" key="1">
    <source>
        <dbReference type="EMBL" id="SHH88880.1"/>
    </source>
</evidence>
<dbReference type="AlphaFoldDB" id="A0A1M5WMT0"/>
<proteinExistence type="predicted"/>
<dbReference type="Proteomes" id="UP000184109">
    <property type="component" value="Unassembled WGS sequence"/>
</dbReference>
<gene>
    <name evidence="1" type="ORF">SAMN05444281_2517</name>
</gene>
<protein>
    <submittedName>
        <fullName evidence="1">Uncharacterized protein</fullName>
    </submittedName>
</protein>
<dbReference type="EMBL" id="FQXQ01000006">
    <property type="protein sequence ID" value="SHH88880.1"/>
    <property type="molecule type" value="Genomic_DNA"/>
</dbReference>
<evidence type="ECO:0000313" key="2">
    <source>
        <dbReference type="Proteomes" id="UP000184109"/>
    </source>
</evidence>